<feature type="compositionally biased region" description="Basic residues" evidence="1">
    <location>
        <begin position="1"/>
        <end position="12"/>
    </location>
</feature>
<dbReference type="AlphaFoldDB" id="A0AAV9F4V7"/>
<keyword evidence="2" id="KW-1133">Transmembrane helix</keyword>
<feature type="compositionally biased region" description="Low complexity" evidence="1">
    <location>
        <begin position="13"/>
        <end position="23"/>
    </location>
</feature>
<dbReference type="GO" id="GO:0016603">
    <property type="term" value="F:glutaminyl-peptide cyclotransferase activity"/>
    <property type="evidence" value="ECO:0007669"/>
    <property type="project" value="InterPro"/>
</dbReference>
<dbReference type="PANTHER" id="PTHR31270:SF1">
    <property type="entry name" value="GLUTAMINYL-PEPTIDE CYCLOTRANSFERASE"/>
    <property type="match status" value="1"/>
</dbReference>
<dbReference type="InterPro" id="IPR011044">
    <property type="entry name" value="Quino_amine_DH_bsu"/>
</dbReference>
<reference evidence="3" key="2">
    <citation type="submission" date="2023-06" db="EMBL/GenBank/DDBJ databases">
        <authorList>
            <person name="Ma L."/>
            <person name="Liu K.-W."/>
            <person name="Li Z."/>
            <person name="Hsiao Y.-Y."/>
            <person name="Qi Y."/>
            <person name="Fu T."/>
            <person name="Tang G."/>
            <person name="Zhang D."/>
            <person name="Sun W.-H."/>
            <person name="Liu D.-K."/>
            <person name="Li Y."/>
            <person name="Chen G.-Z."/>
            <person name="Liu X.-D."/>
            <person name="Liao X.-Y."/>
            <person name="Jiang Y.-T."/>
            <person name="Yu X."/>
            <person name="Hao Y."/>
            <person name="Huang J."/>
            <person name="Zhao X.-W."/>
            <person name="Ke S."/>
            <person name="Chen Y.-Y."/>
            <person name="Wu W.-L."/>
            <person name="Hsu J.-L."/>
            <person name="Lin Y.-F."/>
            <person name="Huang M.-D."/>
            <person name="Li C.-Y."/>
            <person name="Huang L."/>
            <person name="Wang Z.-W."/>
            <person name="Zhao X."/>
            <person name="Zhong W.-Y."/>
            <person name="Peng D.-H."/>
            <person name="Ahmad S."/>
            <person name="Lan S."/>
            <person name="Zhang J.-S."/>
            <person name="Tsai W.-C."/>
            <person name="Van De Peer Y."/>
            <person name="Liu Z.-J."/>
        </authorList>
    </citation>
    <scope>NUCLEOTIDE SEQUENCE</scope>
    <source>
        <strain evidence="3">CP</strain>
        <tissue evidence="3">Leaves</tissue>
    </source>
</reference>
<organism evidence="3 4">
    <name type="scientific">Acorus calamus</name>
    <name type="common">Sweet flag</name>
    <dbReference type="NCBI Taxonomy" id="4465"/>
    <lineage>
        <taxon>Eukaryota</taxon>
        <taxon>Viridiplantae</taxon>
        <taxon>Streptophyta</taxon>
        <taxon>Embryophyta</taxon>
        <taxon>Tracheophyta</taxon>
        <taxon>Spermatophyta</taxon>
        <taxon>Magnoliopsida</taxon>
        <taxon>Liliopsida</taxon>
        <taxon>Acoraceae</taxon>
        <taxon>Acorus</taxon>
    </lineage>
</organism>
<evidence type="ECO:0000256" key="1">
    <source>
        <dbReference type="SAM" id="MobiDB-lite"/>
    </source>
</evidence>
<protein>
    <submittedName>
        <fullName evidence="3">Glutaminyl-peptide cyclotransferase</fullName>
    </submittedName>
</protein>
<accession>A0AAV9F4V7</accession>
<dbReference type="Pfam" id="PF05096">
    <property type="entry name" value="Glu_cyclase_2"/>
    <property type="match status" value="1"/>
</dbReference>
<feature type="transmembrane region" description="Helical" evidence="2">
    <location>
        <begin position="38"/>
        <end position="57"/>
    </location>
</feature>
<evidence type="ECO:0000313" key="3">
    <source>
        <dbReference type="EMBL" id="KAK1320461.1"/>
    </source>
</evidence>
<keyword evidence="2" id="KW-0812">Transmembrane</keyword>
<dbReference type="SUPFAM" id="SSF50969">
    <property type="entry name" value="YVTN repeat-like/Quinoprotein amine dehydrogenase"/>
    <property type="match status" value="1"/>
</dbReference>
<gene>
    <name evidence="3" type="primary">QCT</name>
    <name evidence="3" type="ORF">QJS10_CPA03g01964</name>
</gene>
<dbReference type="PANTHER" id="PTHR31270">
    <property type="entry name" value="GLUTAMINYL-PEPTIDE CYCLOTRANSFERASE"/>
    <property type="match status" value="1"/>
</dbReference>
<keyword evidence="4" id="KW-1185">Reference proteome</keyword>
<sequence>MTFGSLKKKSKRSPTSSSSQNPPKTAPPPHPRFSRRRLAVAFFVASLCVVVVVRLAFERVPPSSEIYTIEVVNEFPHDPTAFTQGLVYAGNDTLFESTGLYGQSSVRQIHLQTGKVILQHKMDDSKFGEGLTLLDGRLFQVTWLERIGFIYDQYNLSKLKSFTHQMQDGWGLATDGKVLYGSDGTSTLYQIDPMTLKVVGKDAVRYKDHDVSFLNELEYVNGEVLANVWQTDCIARISQKDGMVLGWILLHELRQGLFRSGHRGIDVLNGIAWDKDNNRLFVTGKLWPTLFEIKLRPVVGPLHRTVENLCRLR</sequence>
<reference evidence="3" key="1">
    <citation type="journal article" date="2023" name="Nat. Commun.">
        <title>Diploid and tetraploid genomes of Acorus and the evolution of monocots.</title>
        <authorList>
            <person name="Ma L."/>
            <person name="Liu K.W."/>
            <person name="Li Z."/>
            <person name="Hsiao Y.Y."/>
            <person name="Qi Y."/>
            <person name="Fu T."/>
            <person name="Tang G.D."/>
            <person name="Zhang D."/>
            <person name="Sun W.H."/>
            <person name="Liu D.K."/>
            <person name="Li Y."/>
            <person name="Chen G.Z."/>
            <person name="Liu X.D."/>
            <person name="Liao X.Y."/>
            <person name="Jiang Y.T."/>
            <person name="Yu X."/>
            <person name="Hao Y."/>
            <person name="Huang J."/>
            <person name="Zhao X.W."/>
            <person name="Ke S."/>
            <person name="Chen Y.Y."/>
            <person name="Wu W.L."/>
            <person name="Hsu J.L."/>
            <person name="Lin Y.F."/>
            <person name="Huang M.D."/>
            <person name="Li C.Y."/>
            <person name="Huang L."/>
            <person name="Wang Z.W."/>
            <person name="Zhao X."/>
            <person name="Zhong W.Y."/>
            <person name="Peng D.H."/>
            <person name="Ahmad S."/>
            <person name="Lan S."/>
            <person name="Zhang J.S."/>
            <person name="Tsai W.C."/>
            <person name="Van de Peer Y."/>
            <person name="Liu Z.J."/>
        </authorList>
    </citation>
    <scope>NUCLEOTIDE SEQUENCE</scope>
    <source>
        <strain evidence="3">CP</strain>
    </source>
</reference>
<dbReference type="EMBL" id="JAUJYO010000003">
    <property type="protein sequence ID" value="KAK1320461.1"/>
    <property type="molecule type" value="Genomic_DNA"/>
</dbReference>
<name>A0AAV9F4V7_ACOCL</name>
<feature type="region of interest" description="Disordered" evidence="1">
    <location>
        <begin position="1"/>
        <end position="31"/>
    </location>
</feature>
<dbReference type="InterPro" id="IPR007788">
    <property type="entry name" value="QCT"/>
</dbReference>
<keyword evidence="2" id="KW-0472">Membrane</keyword>
<comment type="caution">
    <text evidence="3">The sequence shown here is derived from an EMBL/GenBank/DDBJ whole genome shotgun (WGS) entry which is preliminary data.</text>
</comment>
<evidence type="ECO:0000256" key="2">
    <source>
        <dbReference type="SAM" id="Phobius"/>
    </source>
</evidence>
<evidence type="ECO:0000313" key="4">
    <source>
        <dbReference type="Proteomes" id="UP001180020"/>
    </source>
</evidence>
<dbReference type="Proteomes" id="UP001180020">
    <property type="component" value="Unassembled WGS sequence"/>
</dbReference>
<proteinExistence type="predicted"/>